<dbReference type="EMBL" id="JAPFFI010000027">
    <property type="protein sequence ID" value="KAJ6301129.1"/>
    <property type="molecule type" value="Genomic_DNA"/>
</dbReference>
<gene>
    <name evidence="1" type="ORF">OIU77_015439</name>
</gene>
<comment type="caution">
    <text evidence="1">The sequence shown here is derived from an EMBL/GenBank/DDBJ whole genome shotgun (WGS) entry which is preliminary data.</text>
</comment>
<protein>
    <submittedName>
        <fullName evidence="1">Uncharacterized protein</fullName>
    </submittedName>
</protein>
<evidence type="ECO:0000313" key="1">
    <source>
        <dbReference type="EMBL" id="KAJ6301129.1"/>
    </source>
</evidence>
<accession>A0ABQ8ZH01</accession>
<proteinExistence type="predicted"/>
<dbReference type="Proteomes" id="UP001141253">
    <property type="component" value="Chromosome 16"/>
</dbReference>
<sequence length="97" mass="11029">MLPEKVASILSDSLIRERVLLQRDATDVLRVVFSQTEADMNNYYEAKERDSADGDNAAEKVANILLTEAKTLRTKDNTSIVFLDFDRKFRISCKVDS</sequence>
<name>A0ABQ8ZH01_9ROSI</name>
<reference evidence="1" key="2">
    <citation type="journal article" date="2023" name="Int. J. Mol. Sci.">
        <title>De Novo Assembly and Annotation of 11 Diverse Shrub Willow (Salix) Genomes Reveals Novel Gene Organization in Sex-Linked Regions.</title>
        <authorList>
            <person name="Hyden B."/>
            <person name="Feng K."/>
            <person name="Yates T.B."/>
            <person name="Jawdy S."/>
            <person name="Cereghino C."/>
            <person name="Smart L.B."/>
            <person name="Muchero W."/>
        </authorList>
    </citation>
    <scope>NUCLEOTIDE SEQUENCE</scope>
    <source>
        <tissue evidence="1">Shoot tip</tissue>
    </source>
</reference>
<reference evidence="1" key="1">
    <citation type="submission" date="2022-10" db="EMBL/GenBank/DDBJ databases">
        <authorList>
            <person name="Hyden B.L."/>
            <person name="Feng K."/>
            <person name="Yates T."/>
            <person name="Jawdy S."/>
            <person name="Smart L.B."/>
            <person name="Muchero W."/>
        </authorList>
    </citation>
    <scope>NUCLEOTIDE SEQUENCE</scope>
    <source>
        <tissue evidence="1">Shoot tip</tissue>
    </source>
</reference>
<keyword evidence="2" id="KW-1185">Reference proteome</keyword>
<organism evidence="1 2">
    <name type="scientific">Salix suchowensis</name>
    <dbReference type="NCBI Taxonomy" id="1278906"/>
    <lineage>
        <taxon>Eukaryota</taxon>
        <taxon>Viridiplantae</taxon>
        <taxon>Streptophyta</taxon>
        <taxon>Embryophyta</taxon>
        <taxon>Tracheophyta</taxon>
        <taxon>Spermatophyta</taxon>
        <taxon>Magnoliopsida</taxon>
        <taxon>eudicotyledons</taxon>
        <taxon>Gunneridae</taxon>
        <taxon>Pentapetalae</taxon>
        <taxon>rosids</taxon>
        <taxon>fabids</taxon>
        <taxon>Malpighiales</taxon>
        <taxon>Salicaceae</taxon>
        <taxon>Saliceae</taxon>
        <taxon>Salix</taxon>
    </lineage>
</organism>
<evidence type="ECO:0000313" key="2">
    <source>
        <dbReference type="Proteomes" id="UP001141253"/>
    </source>
</evidence>